<reference evidence="2 5" key="2">
    <citation type="submission" date="2020-06" db="EMBL/GenBank/DDBJ databases">
        <title>Taxonomy, biology and ecology of Rhodococcus bacteria occurring in California pistachio and other woody hosts as revealed by genome sequence analyses.</title>
        <authorList>
            <person name="Gai Y."/>
            <person name="Riely B."/>
        </authorList>
    </citation>
    <scope>NUCLEOTIDE SEQUENCE [LARGE SCALE GENOMIC DNA]</scope>
    <source>
        <strain evidence="2 5">BP-284</strain>
    </source>
</reference>
<protein>
    <submittedName>
        <fullName evidence="2">DUF4229 domain-containing protein</fullName>
    </submittedName>
</protein>
<evidence type="ECO:0000313" key="3">
    <source>
        <dbReference type="EMBL" id="SFA51789.1"/>
    </source>
</evidence>
<sequence length="109" mass="11579">MTAPEQPESSPPAAGSPKGRLARDLALYTVARLGLVAVVTAVILGVAALVGVDFPLIVALVFALVVAFPLSLVLFKNLRRKVNLDIAAVDDDRRRARADLHARLRGEQG</sequence>
<keyword evidence="5" id="KW-1185">Reference proteome</keyword>
<accession>A0A1I0TJ37</accession>
<evidence type="ECO:0000256" key="1">
    <source>
        <dbReference type="SAM" id="Phobius"/>
    </source>
</evidence>
<keyword evidence="1" id="KW-0812">Transmembrane</keyword>
<dbReference type="EMBL" id="JABUKG010000015">
    <property type="protein sequence ID" value="MBY6321907.1"/>
    <property type="molecule type" value="Genomic_DNA"/>
</dbReference>
<name>A0A1I0TJ37_9NOCA</name>
<keyword evidence="1" id="KW-1133">Transmembrane helix</keyword>
<dbReference type="Proteomes" id="UP000182054">
    <property type="component" value="Unassembled WGS sequence"/>
</dbReference>
<keyword evidence="1" id="KW-0472">Membrane</keyword>
<feature type="transmembrane region" description="Helical" evidence="1">
    <location>
        <begin position="25"/>
        <end position="50"/>
    </location>
</feature>
<dbReference type="AlphaFoldDB" id="A0A1I0TJ37"/>
<evidence type="ECO:0000313" key="4">
    <source>
        <dbReference type="Proteomes" id="UP000182054"/>
    </source>
</evidence>
<dbReference type="Proteomes" id="UP001520140">
    <property type="component" value="Unassembled WGS sequence"/>
</dbReference>
<organism evidence="3 4">
    <name type="scientific">Rhodococcoides kroppenstedtii</name>
    <dbReference type="NCBI Taxonomy" id="293050"/>
    <lineage>
        <taxon>Bacteria</taxon>
        <taxon>Bacillati</taxon>
        <taxon>Actinomycetota</taxon>
        <taxon>Actinomycetes</taxon>
        <taxon>Mycobacteriales</taxon>
        <taxon>Nocardiaceae</taxon>
        <taxon>Rhodococcoides</taxon>
    </lineage>
</organism>
<evidence type="ECO:0000313" key="5">
    <source>
        <dbReference type="Proteomes" id="UP001520140"/>
    </source>
</evidence>
<dbReference type="Pfam" id="PF14012">
    <property type="entry name" value="DUF4229"/>
    <property type="match status" value="1"/>
</dbReference>
<feature type="transmembrane region" description="Helical" evidence="1">
    <location>
        <begin position="56"/>
        <end position="75"/>
    </location>
</feature>
<proteinExistence type="predicted"/>
<dbReference type="InterPro" id="IPR025323">
    <property type="entry name" value="DUF4229"/>
</dbReference>
<reference evidence="3 4" key="1">
    <citation type="submission" date="2016-10" db="EMBL/GenBank/DDBJ databases">
        <authorList>
            <person name="de Groot N.N."/>
        </authorList>
    </citation>
    <scope>NUCLEOTIDE SEQUENCE [LARGE SCALE GENOMIC DNA]</scope>
    <source>
        <strain evidence="3 4">DSM 44908</strain>
    </source>
</reference>
<dbReference type="RefSeq" id="WP_068099476.1">
    <property type="nucleotide sequence ID" value="NZ_CP135915.1"/>
</dbReference>
<gene>
    <name evidence="2" type="ORF">HQ605_13865</name>
    <name evidence="3" type="ORF">SAMN05444374_10732</name>
</gene>
<evidence type="ECO:0000313" key="2">
    <source>
        <dbReference type="EMBL" id="MBY6321907.1"/>
    </source>
</evidence>
<dbReference type="EMBL" id="FOJN01000007">
    <property type="protein sequence ID" value="SFA51789.1"/>
    <property type="molecule type" value="Genomic_DNA"/>
</dbReference>
<dbReference type="GeneID" id="85485963"/>